<organism evidence="1 2">
    <name type="scientific">Rhynchosporium graminicola</name>
    <dbReference type="NCBI Taxonomy" id="2792576"/>
    <lineage>
        <taxon>Eukaryota</taxon>
        <taxon>Fungi</taxon>
        <taxon>Dikarya</taxon>
        <taxon>Ascomycota</taxon>
        <taxon>Pezizomycotina</taxon>
        <taxon>Leotiomycetes</taxon>
        <taxon>Helotiales</taxon>
        <taxon>Ploettnerulaceae</taxon>
        <taxon>Rhynchosporium</taxon>
    </lineage>
</organism>
<reference evidence="2" key="1">
    <citation type="submission" date="2016-03" db="EMBL/GenBank/DDBJ databases">
        <authorList>
            <person name="Ploux O."/>
        </authorList>
    </citation>
    <scope>NUCLEOTIDE SEQUENCE [LARGE SCALE GENOMIC DNA]</scope>
    <source>
        <strain evidence="2">UK7</strain>
    </source>
</reference>
<accession>A0A1E1LTR6</accession>
<dbReference type="AlphaFoldDB" id="A0A1E1LTR6"/>
<evidence type="ECO:0000313" key="1">
    <source>
        <dbReference type="EMBL" id="CZT13901.1"/>
    </source>
</evidence>
<dbReference type="Proteomes" id="UP000178129">
    <property type="component" value="Unassembled WGS sequence"/>
</dbReference>
<dbReference type="InParanoid" id="A0A1E1LTR6"/>
<dbReference type="EMBL" id="FJUW01000129">
    <property type="protein sequence ID" value="CZT13901.1"/>
    <property type="molecule type" value="Genomic_DNA"/>
</dbReference>
<name>A0A1E1LTR6_9HELO</name>
<sequence>MISLKTSFPMLKKFDELTLSAEGFHLFLLTKTSISIDGLQQVTTWLTVIDAKWATKVTKSSRENSIFFHHEPVPLPNRLMANECSGFQTTNAPKSASTFSLLSSIFALAAFIP</sequence>
<proteinExistence type="predicted"/>
<protein>
    <submittedName>
        <fullName evidence="1">Uncharacterized protein</fullName>
    </submittedName>
</protein>
<comment type="caution">
    <text evidence="1">The sequence shown here is derived from an EMBL/GenBank/DDBJ whole genome shotgun (WGS) entry which is preliminary data.</text>
</comment>
<evidence type="ECO:0000313" key="2">
    <source>
        <dbReference type="Proteomes" id="UP000178129"/>
    </source>
</evidence>
<keyword evidence="2" id="KW-1185">Reference proteome</keyword>
<gene>
    <name evidence="1" type="ORF">RCO7_11562</name>
</gene>